<proteinExistence type="predicted"/>
<keyword evidence="2" id="KW-1185">Reference proteome</keyword>
<evidence type="ECO:0000313" key="2">
    <source>
        <dbReference type="Proteomes" id="UP000295689"/>
    </source>
</evidence>
<dbReference type="EMBL" id="SLVV01000001">
    <property type="protein sequence ID" value="TCN27924.1"/>
    <property type="molecule type" value="Genomic_DNA"/>
</dbReference>
<organism evidence="1 2">
    <name type="scientific">Mesobacillus foraminis</name>
    <dbReference type="NCBI Taxonomy" id="279826"/>
    <lineage>
        <taxon>Bacteria</taxon>
        <taxon>Bacillati</taxon>
        <taxon>Bacillota</taxon>
        <taxon>Bacilli</taxon>
        <taxon>Bacillales</taxon>
        <taxon>Bacillaceae</taxon>
        <taxon>Mesobacillus</taxon>
    </lineage>
</organism>
<dbReference type="Proteomes" id="UP000295689">
    <property type="component" value="Unassembled WGS sequence"/>
</dbReference>
<dbReference type="RefSeq" id="WP_132000975.1">
    <property type="nucleotide sequence ID" value="NZ_JABUHM010000006.1"/>
</dbReference>
<accession>A0A4R2BPN6</accession>
<evidence type="ECO:0000313" key="1">
    <source>
        <dbReference type="EMBL" id="TCN27924.1"/>
    </source>
</evidence>
<reference evidence="1 2" key="1">
    <citation type="journal article" date="2015" name="Stand. Genomic Sci.">
        <title>Genomic Encyclopedia of Bacterial and Archaeal Type Strains, Phase III: the genomes of soil and plant-associated and newly described type strains.</title>
        <authorList>
            <person name="Whitman W.B."/>
            <person name="Woyke T."/>
            <person name="Klenk H.P."/>
            <person name="Zhou Y."/>
            <person name="Lilburn T.G."/>
            <person name="Beck B.J."/>
            <person name="De Vos P."/>
            <person name="Vandamme P."/>
            <person name="Eisen J.A."/>
            <person name="Garrity G."/>
            <person name="Hugenholtz P."/>
            <person name="Kyrpides N.C."/>
        </authorList>
    </citation>
    <scope>NUCLEOTIDE SEQUENCE [LARGE SCALE GENOMIC DNA]</scope>
    <source>
        <strain evidence="1 2">CV53</strain>
    </source>
</reference>
<gene>
    <name evidence="1" type="ORF">EV146_101254</name>
</gene>
<sequence length="106" mass="12490">MGVKKLGLEDLTERQKESYILTVDDALKMLIEAGVSEAKDTQVISRWCREGVYLDAILIERGRAEERGWRINEGSLRLFIHYKQMTFDEYRIMFVKAWLYDQVKNA</sequence>
<protein>
    <submittedName>
        <fullName evidence="1">Uncharacterized protein</fullName>
    </submittedName>
</protein>
<comment type="caution">
    <text evidence="1">The sequence shown here is derived from an EMBL/GenBank/DDBJ whole genome shotgun (WGS) entry which is preliminary data.</text>
</comment>
<dbReference type="AlphaFoldDB" id="A0A4R2BPN6"/>
<name>A0A4R2BPN6_9BACI</name>